<keyword evidence="3" id="KW-0677">Repeat</keyword>
<dbReference type="GO" id="GO:0032040">
    <property type="term" value="C:small-subunit processome"/>
    <property type="evidence" value="ECO:0007669"/>
    <property type="project" value="TreeGrafter"/>
</dbReference>
<comment type="subcellular location">
    <subcellularLocation>
        <location evidence="1">Nucleus</location>
    </subcellularLocation>
</comment>
<dbReference type="Gene3D" id="2.130.10.10">
    <property type="entry name" value="YVTN repeat-like/Quinoprotein amine dehydrogenase"/>
    <property type="match status" value="1"/>
</dbReference>
<dbReference type="SMART" id="SM00320">
    <property type="entry name" value="WD40"/>
    <property type="match status" value="4"/>
</dbReference>
<feature type="compositionally biased region" description="Acidic residues" evidence="6">
    <location>
        <begin position="63"/>
        <end position="73"/>
    </location>
</feature>
<evidence type="ECO:0000256" key="5">
    <source>
        <dbReference type="PROSITE-ProRule" id="PRU00221"/>
    </source>
</evidence>
<dbReference type="InterPro" id="IPR019775">
    <property type="entry name" value="WD40_repeat_CS"/>
</dbReference>
<dbReference type="InterPro" id="IPR015943">
    <property type="entry name" value="WD40/YVTN_repeat-like_dom_sf"/>
</dbReference>
<feature type="region of interest" description="Disordered" evidence="6">
    <location>
        <begin position="1"/>
        <end position="105"/>
    </location>
</feature>
<keyword evidence="8" id="KW-1185">Reference proteome</keyword>
<dbReference type="OrthoDB" id="189968at2759"/>
<evidence type="ECO:0000313" key="8">
    <source>
        <dbReference type="Proteomes" id="UP000319731"/>
    </source>
</evidence>
<keyword evidence="4" id="KW-0539">Nucleus</keyword>
<keyword evidence="2 5" id="KW-0853">WD repeat</keyword>
<evidence type="ECO:0000256" key="1">
    <source>
        <dbReference type="ARBA" id="ARBA00004123"/>
    </source>
</evidence>
<dbReference type="GO" id="GO:0034511">
    <property type="term" value="F:U3 snoRNA binding"/>
    <property type="evidence" value="ECO:0007669"/>
    <property type="project" value="InterPro"/>
</dbReference>
<dbReference type="PRINTS" id="PR00320">
    <property type="entry name" value="GPROTEINBRPT"/>
</dbReference>
<dbReference type="InterPro" id="IPR020472">
    <property type="entry name" value="WD40_PAC1"/>
</dbReference>
<sequence>MDDFFMKDGAAASRGSSSRQGNNTVHRKRQRPQQSGASSNKSNTQNQGLKKKLRRNDQHVDGDSGDDDQDIDNVDLTSRSAYAPPSDEELDDEDDPDQIGETPTQKRLRLAKAYIEKIKEDVADADDVDAEQLDRDLIAERLQHDALESAKKAFNRIASKYAEWSSTSPANSIRTFKNGKHLLTVTAVAVGIPTPRVLSTATSSTTTKDTSADSSMQRYQQFLQPTDENPRGKASLTKALPPQQPVYIFSASKDGGVSKHDLVTRKLLWHVAGGVKPTKKVTGGRDKMIHIWSAVDGTHLGTFKQHRDAVSGLAFRKGQYELYSASFDRTIKVWNVEDKTYVETLFGHQDSIPCISALHTHRCLTSGSRDRTVRIWKIPEESHLIFRAGTSGDSGDILLAAEDPEAARRIRLQNAKTFGGSIDVVEMITDEYFLSASESGSISLWNVGKKKPLYTRLRAHIVIKPTETGKDAVMNVDGFADSTDEIKSWQCWISCLASVPYSDMFASGMFAPDGNVICACDGFLRVWKIAENFKTFGPLFDIPMDGFINSAKFFYAPSLEQGEATADEKTAKSSDSQTLYVVAVGVLAAATAYFKEGFDDDRRDCSREIPKKEKTGGGRMTCGIQQFELYVSLVSLPSTRAEGFVLESHEAELGFTGQKAKARSED</sequence>
<dbReference type="RefSeq" id="XP_031027462.1">
    <property type="nucleotide sequence ID" value="XM_031166547.1"/>
</dbReference>
<feature type="compositionally biased region" description="Polar residues" evidence="6">
    <location>
        <begin position="32"/>
        <end position="48"/>
    </location>
</feature>
<accession>A0A507CDH3</accession>
<dbReference type="GeneID" id="42001844"/>
<feature type="compositionally biased region" description="Low complexity" evidence="6">
    <location>
        <begin position="9"/>
        <end position="19"/>
    </location>
</feature>
<dbReference type="AlphaFoldDB" id="A0A507CDH3"/>
<dbReference type="SUPFAM" id="SSF50978">
    <property type="entry name" value="WD40 repeat-like"/>
    <property type="match status" value="1"/>
</dbReference>
<organism evidence="7 8">
    <name type="scientific">Synchytrium microbalum</name>
    <dbReference type="NCBI Taxonomy" id="1806994"/>
    <lineage>
        <taxon>Eukaryota</taxon>
        <taxon>Fungi</taxon>
        <taxon>Fungi incertae sedis</taxon>
        <taxon>Chytridiomycota</taxon>
        <taxon>Chytridiomycota incertae sedis</taxon>
        <taxon>Chytridiomycetes</taxon>
        <taxon>Synchytriales</taxon>
        <taxon>Synchytriaceae</taxon>
        <taxon>Synchytrium</taxon>
    </lineage>
</organism>
<dbReference type="InterPro" id="IPR036322">
    <property type="entry name" value="WD40_repeat_dom_sf"/>
</dbReference>
<dbReference type="PANTHER" id="PTHR19865:SF0">
    <property type="entry name" value="U3 SMALL NUCLEOLAR RNA-INTERACTING PROTEIN 2"/>
    <property type="match status" value="1"/>
</dbReference>
<dbReference type="InterPro" id="IPR001680">
    <property type="entry name" value="WD40_rpt"/>
</dbReference>
<gene>
    <name evidence="7" type="ORF">SmJEL517_g00618</name>
</gene>
<dbReference type="Proteomes" id="UP000319731">
    <property type="component" value="Unassembled WGS sequence"/>
</dbReference>
<evidence type="ECO:0000256" key="2">
    <source>
        <dbReference type="ARBA" id="ARBA00022574"/>
    </source>
</evidence>
<dbReference type="PANTHER" id="PTHR19865">
    <property type="entry name" value="U3 SMALL NUCLEOLAR RNA INTERACTING PROTEIN 2"/>
    <property type="match status" value="1"/>
</dbReference>
<protein>
    <submittedName>
        <fullName evidence="7">Uncharacterized protein</fullName>
    </submittedName>
</protein>
<evidence type="ECO:0000256" key="4">
    <source>
        <dbReference type="ARBA" id="ARBA00023242"/>
    </source>
</evidence>
<dbReference type="PROSITE" id="PS00678">
    <property type="entry name" value="WD_REPEATS_1"/>
    <property type="match status" value="1"/>
</dbReference>
<reference evidence="7 8" key="1">
    <citation type="journal article" date="2019" name="Sci. Rep.">
        <title>Comparative genomics of chytrid fungi reveal insights into the obligate biotrophic and pathogenic lifestyle of Synchytrium endobioticum.</title>
        <authorList>
            <person name="van de Vossenberg B.T.L.H."/>
            <person name="Warris S."/>
            <person name="Nguyen H.D.T."/>
            <person name="van Gent-Pelzer M.P.E."/>
            <person name="Joly D.L."/>
            <person name="van de Geest H.C."/>
            <person name="Bonants P.J.M."/>
            <person name="Smith D.S."/>
            <person name="Levesque C.A."/>
            <person name="van der Lee T.A.J."/>
        </authorList>
    </citation>
    <scope>NUCLEOTIDE SEQUENCE [LARGE SCALE GENOMIC DNA]</scope>
    <source>
        <strain evidence="7 8">JEL517</strain>
    </source>
</reference>
<feature type="repeat" description="WD" evidence="5">
    <location>
        <begin position="345"/>
        <end position="386"/>
    </location>
</feature>
<proteinExistence type="predicted"/>
<evidence type="ECO:0000313" key="7">
    <source>
        <dbReference type="EMBL" id="TPX37551.1"/>
    </source>
</evidence>
<evidence type="ECO:0000256" key="3">
    <source>
        <dbReference type="ARBA" id="ARBA00022737"/>
    </source>
</evidence>
<evidence type="ECO:0000256" key="6">
    <source>
        <dbReference type="SAM" id="MobiDB-lite"/>
    </source>
</evidence>
<name>A0A507CDH3_9FUNG</name>
<dbReference type="InterPro" id="IPR039241">
    <property type="entry name" value="Rrp9-like"/>
</dbReference>
<dbReference type="EMBL" id="QEAO01000002">
    <property type="protein sequence ID" value="TPX37551.1"/>
    <property type="molecule type" value="Genomic_DNA"/>
</dbReference>
<feature type="compositionally biased region" description="Acidic residues" evidence="6">
    <location>
        <begin position="86"/>
        <end position="98"/>
    </location>
</feature>
<dbReference type="PROSITE" id="PS50294">
    <property type="entry name" value="WD_REPEATS_REGION"/>
    <property type="match status" value="2"/>
</dbReference>
<dbReference type="STRING" id="1806994.A0A507CDH3"/>
<comment type="caution">
    <text evidence="7">The sequence shown here is derived from an EMBL/GenBank/DDBJ whole genome shotgun (WGS) entry which is preliminary data.</text>
</comment>
<dbReference type="Pfam" id="PF00400">
    <property type="entry name" value="WD40"/>
    <property type="match status" value="2"/>
</dbReference>
<feature type="repeat" description="WD" evidence="5">
    <location>
        <begin position="303"/>
        <end position="344"/>
    </location>
</feature>
<dbReference type="PROSITE" id="PS50082">
    <property type="entry name" value="WD_REPEATS_2"/>
    <property type="match status" value="2"/>
</dbReference>